<evidence type="ECO:0000256" key="1">
    <source>
        <dbReference type="ARBA" id="ARBA00008601"/>
    </source>
</evidence>
<dbReference type="GO" id="GO:0043409">
    <property type="term" value="P:negative regulation of MAPK cascade"/>
    <property type="evidence" value="ECO:0007669"/>
    <property type="project" value="TreeGrafter"/>
</dbReference>
<dbReference type="GO" id="GO:0017017">
    <property type="term" value="F:MAP kinase tyrosine/serine/threonine phosphatase activity"/>
    <property type="evidence" value="ECO:0007669"/>
    <property type="project" value="TreeGrafter"/>
</dbReference>
<evidence type="ECO:0000313" key="8">
    <source>
        <dbReference type="EMBL" id="CAG9324616.1"/>
    </source>
</evidence>
<dbReference type="EMBL" id="CAJZBQ010000036">
    <property type="protein sequence ID" value="CAG9324616.1"/>
    <property type="molecule type" value="Genomic_DNA"/>
</dbReference>
<gene>
    <name evidence="8" type="ORF">BSTOLATCC_MIC36402</name>
</gene>
<evidence type="ECO:0000256" key="4">
    <source>
        <dbReference type="ARBA" id="ARBA00022912"/>
    </source>
</evidence>
<dbReference type="InterPro" id="IPR016130">
    <property type="entry name" value="Tyr_Pase_AS"/>
</dbReference>
<dbReference type="Proteomes" id="UP001162131">
    <property type="component" value="Unassembled WGS sequence"/>
</dbReference>
<dbReference type="PROSITE" id="PS50054">
    <property type="entry name" value="TYR_PHOSPHATASE_DUAL"/>
    <property type="match status" value="1"/>
</dbReference>
<keyword evidence="9" id="KW-1185">Reference proteome</keyword>
<dbReference type="InterPro" id="IPR001763">
    <property type="entry name" value="Rhodanese-like_dom"/>
</dbReference>
<dbReference type="SMART" id="SM00450">
    <property type="entry name" value="RHOD"/>
    <property type="match status" value="1"/>
</dbReference>
<dbReference type="PROSITE" id="PS50206">
    <property type="entry name" value="RHODANESE_3"/>
    <property type="match status" value="1"/>
</dbReference>
<evidence type="ECO:0000259" key="5">
    <source>
        <dbReference type="PROSITE" id="PS50054"/>
    </source>
</evidence>
<feature type="domain" description="Tyrosine specific protein phosphatases" evidence="6">
    <location>
        <begin position="209"/>
        <end position="261"/>
    </location>
</feature>
<evidence type="ECO:0000259" key="7">
    <source>
        <dbReference type="PROSITE" id="PS50206"/>
    </source>
</evidence>
<evidence type="ECO:0000259" key="6">
    <source>
        <dbReference type="PROSITE" id="PS50056"/>
    </source>
</evidence>
<keyword evidence="4" id="KW-0904">Protein phosphatase</keyword>
<protein>
    <recommendedName>
        <fullName evidence="2">protein-tyrosine-phosphatase</fullName>
        <ecNumber evidence="2">3.1.3.48</ecNumber>
    </recommendedName>
</protein>
<dbReference type="EC" id="3.1.3.48" evidence="2"/>
<reference evidence="8" key="1">
    <citation type="submission" date="2021-09" db="EMBL/GenBank/DDBJ databases">
        <authorList>
            <consortium name="AG Swart"/>
            <person name="Singh M."/>
            <person name="Singh A."/>
            <person name="Seah K."/>
            <person name="Emmerich C."/>
        </authorList>
    </citation>
    <scope>NUCLEOTIDE SEQUENCE</scope>
    <source>
        <strain evidence="8">ATCC30299</strain>
    </source>
</reference>
<comment type="similarity">
    <text evidence="1">Belongs to the protein-tyrosine phosphatase family. Non-receptor class dual specificity subfamily.</text>
</comment>
<feature type="domain" description="Rhodanese" evidence="7">
    <location>
        <begin position="20"/>
        <end position="126"/>
    </location>
</feature>
<dbReference type="SUPFAM" id="SSF52799">
    <property type="entry name" value="(Phosphotyrosine protein) phosphatases II"/>
    <property type="match status" value="1"/>
</dbReference>
<organism evidence="8 9">
    <name type="scientific">Blepharisma stoltei</name>
    <dbReference type="NCBI Taxonomy" id="1481888"/>
    <lineage>
        <taxon>Eukaryota</taxon>
        <taxon>Sar</taxon>
        <taxon>Alveolata</taxon>
        <taxon>Ciliophora</taxon>
        <taxon>Postciliodesmatophora</taxon>
        <taxon>Heterotrichea</taxon>
        <taxon>Heterotrichida</taxon>
        <taxon>Blepharismidae</taxon>
        <taxon>Blepharisma</taxon>
    </lineage>
</organism>
<sequence length="288" mass="33529">MVQGRSENTCQYIFNLMQNFPRRWVVFDLRTPEEYSHMRLLRSINVPYSDNYSESPTIDEVRAHARGSRDLFDHRKRFLNIIVYCAEGVAFAREIEHLLTADKCKEVHLLQKNFSDFALNYYFLCTYGINDPYIPKWGYPSEIISLKLYIGDRHHAKDPLIIENLKITHILDATISSEMPFASKGVIYLRLQVKDCNYEDISRYFSIAFDFISTALSKCSNRVLVHCAQGISRSSTLVIMYLMKSRKIGFEEAFEIVKTQRESASPNEGFISQLKSFEKSLMKEYKGT</sequence>
<name>A0AAU9JSA6_9CILI</name>
<evidence type="ECO:0000256" key="3">
    <source>
        <dbReference type="ARBA" id="ARBA00022801"/>
    </source>
</evidence>
<evidence type="ECO:0000256" key="2">
    <source>
        <dbReference type="ARBA" id="ARBA00013064"/>
    </source>
</evidence>
<dbReference type="InterPro" id="IPR036873">
    <property type="entry name" value="Rhodanese-like_dom_sf"/>
</dbReference>
<dbReference type="Gene3D" id="3.40.250.10">
    <property type="entry name" value="Rhodanese-like domain"/>
    <property type="match status" value="1"/>
</dbReference>
<dbReference type="InterPro" id="IPR029021">
    <property type="entry name" value="Prot-tyrosine_phosphatase-like"/>
</dbReference>
<comment type="caution">
    <text evidence="8">The sequence shown here is derived from an EMBL/GenBank/DDBJ whole genome shotgun (WGS) entry which is preliminary data.</text>
</comment>
<evidence type="ECO:0000313" key="9">
    <source>
        <dbReference type="Proteomes" id="UP001162131"/>
    </source>
</evidence>
<feature type="domain" description="Tyrosine-protein phosphatase" evidence="5">
    <location>
        <begin position="139"/>
        <end position="283"/>
    </location>
</feature>
<dbReference type="InterPro" id="IPR000387">
    <property type="entry name" value="Tyr_Pase_dom"/>
</dbReference>
<dbReference type="GO" id="GO:0008330">
    <property type="term" value="F:protein tyrosine/threonine phosphatase activity"/>
    <property type="evidence" value="ECO:0007669"/>
    <property type="project" value="TreeGrafter"/>
</dbReference>
<dbReference type="PANTHER" id="PTHR10159">
    <property type="entry name" value="DUAL SPECIFICITY PROTEIN PHOSPHATASE"/>
    <property type="match status" value="1"/>
</dbReference>
<dbReference type="CDD" id="cd00158">
    <property type="entry name" value="RHOD"/>
    <property type="match status" value="1"/>
</dbReference>
<dbReference type="SMART" id="SM00195">
    <property type="entry name" value="DSPc"/>
    <property type="match status" value="1"/>
</dbReference>
<proteinExistence type="inferred from homology"/>
<dbReference type="AlphaFoldDB" id="A0AAU9JSA6"/>
<dbReference type="GO" id="GO:0005737">
    <property type="term" value="C:cytoplasm"/>
    <property type="evidence" value="ECO:0007669"/>
    <property type="project" value="TreeGrafter"/>
</dbReference>
<dbReference type="Gene3D" id="3.90.190.10">
    <property type="entry name" value="Protein tyrosine phosphatase superfamily"/>
    <property type="match status" value="1"/>
</dbReference>
<dbReference type="CDD" id="cd14498">
    <property type="entry name" value="DSP"/>
    <property type="match status" value="1"/>
</dbReference>
<dbReference type="SUPFAM" id="SSF52821">
    <property type="entry name" value="Rhodanese/Cell cycle control phosphatase"/>
    <property type="match status" value="1"/>
</dbReference>
<dbReference type="PROSITE" id="PS00383">
    <property type="entry name" value="TYR_PHOSPHATASE_1"/>
    <property type="match status" value="1"/>
</dbReference>
<dbReference type="InterPro" id="IPR020422">
    <property type="entry name" value="TYR_PHOSPHATASE_DUAL_dom"/>
</dbReference>
<dbReference type="Pfam" id="PF00782">
    <property type="entry name" value="DSPc"/>
    <property type="match status" value="1"/>
</dbReference>
<dbReference type="PROSITE" id="PS50056">
    <property type="entry name" value="TYR_PHOSPHATASE_2"/>
    <property type="match status" value="1"/>
</dbReference>
<keyword evidence="3" id="KW-0378">Hydrolase</keyword>
<accession>A0AAU9JSA6</accession>
<dbReference type="PANTHER" id="PTHR10159:SF519">
    <property type="entry name" value="DUAL SPECIFICITY PROTEIN PHOSPHATASE MPK3"/>
    <property type="match status" value="1"/>
</dbReference>
<dbReference type="InterPro" id="IPR000340">
    <property type="entry name" value="Dual-sp_phosphatase_cat-dom"/>
</dbReference>
<dbReference type="Pfam" id="PF00581">
    <property type="entry name" value="Rhodanese"/>
    <property type="match status" value="1"/>
</dbReference>
<dbReference type="GO" id="GO:0033550">
    <property type="term" value="F:MAP kinase tyrosine phosphatase activity"/>
    <property type="evidence" value="ECO:0007669"/>
    <property type="project" value="TreeGrafter"/>
</dbReference>